<reference evidence="1 2" key="1">
    <citation type="journal article" date="2019" name="Emerg. Microbes Infect.">
        <title>Comprehensive subspecies identification of 175 nontuberculous mycobacteria species based on 7547 genomic profiles.</title>
        <authorList>
            <person name="Matsumoto Y."/>
            <person name="Kinjo T."/>
            <person name="Motooka D."/>
            <person name="Nabeya D."/>
            <person name="Jung N."/>
            <person name="Uechi K."/>
            <person name="Horii T."/>
            <person name="Iida T."/>
            <person name="Fujita J."/>
            <person name="Nakamura S."/>
        </authorList>
    </citation>
    <scope>NUCLEOTIDE SEQUENCE [LARGE SCALE GENOMIC DNA]</scope>
    <source>
        <strain evidence="1 2">JCM 6370</strain>
    </source>
</reference>
<dbReference type="EMBL" id="AP022599">
    <property type="protein sequence ID" value="BBY82853.1"/>
    <property type="molecule type" value="Genomic_DNA"/>
</dbReference>
<sequence length="145" mass="16523">MFELRLSTVDKDRGATLATMLRAIADEVERIPDHIDWDECEEWEPVFAEDGWFIERHTYAADGKRNGVWVLDDSIPTAAHKIGDTVAFVGRVDCMAPLQEGARGTVTDVRWEAPMPHVEYAIDWFEGLLYETDDTHWDESQIAAV</sequence>
<dbReference type="RefSeq" id="WP_163903250.1">
    <property type="nucleotide sequence ID" value="NZ_AP022599.1"/>
</dbReference>
<evidence type="ECO:0000313" key="2">
    <source>
        <dbReference type="Proteomes" id="UP000467252"/>
    </source>
</evidence>
<gene>
    <name evidence="1" type="ORF">MPUL_40110</name>
</gene>
<keyword evidence="2" id="KW-1185">Reference proteome</keyword>
<organism evidence="1 2">
    <name type="scientific">Mycolicibacterium pulveris</name>
    <name type="common">Mycobacterium pulveris</name>
    <dbReference type="NCBI Taxonomy" id="36813"/>
    <lineage>
        <taxon>Bacteria</taxon>
        <taxon>Bacillati</taxon>
        <taxon>Actinomycetota</taxon>
        <taxon>Actinomycetes</taxon>
        <taxon>Mycobacteriales</taxon>
        <taxon>Mycobacteriaceae</taxon>
        <taxon>Mycolicibacterium</taxon>
    </lineage>
</organism>
<evidence type="ECO:0000313" key="1">
    <source>
        <dbReference type="EMBL" id="BBY82853.1"/>
    </source>
</evidence>
<dbReference type="Proteomes" id="UP000467252">
    <property type="component" value="Chromosome"/>
</dbReference>
<name>A0A7I7UPR8_MYCPV</name>
<accession>A0A7I7UPR8</accession>
<proteinExistence type="predicted"/>
<dbReference type="AlphaFoldDB" id="A0A7I7UPR8"/>
<protein>
    <submittedName>
        <fullName evidence="1">Uncharacterized protein</fullName>
    </submittedName>
</protein>